<gene>
    <name evidence="2" type="ORF">F511_11569</name>
</gene>
<dbReference type="Proteomes" id="UP000250235">
    <property type="component" value="Unassembled WGS sequence"/>
</dbReference>
<feature type="compositionally biased region" description="Polar residues" evidence="1">
    <location>
        <begin position="1"/>
        <end position="10"/>
    </location>
</feature>
<dbReference type="EMBL" id="KQ992334">
    <property type="protein sequence ID" value="KZV50792.1"/>
    <property type="molecule type" value="Genomic_DNA"/>
</dbReference>
<name>A0A2Z7CUM1_9LAMI</name>
<dbReference type="AlphaFoldDB" id="A0A2Z7CUM1"/>
<evidence type="ECO:0000313" key="3">
    <source>
        <dbReference type="Proteomes" id="UP000250235"/>
    </source>
</evidence>
<sequence>MHRGLTQSRRLMTPAPKLRRPPPFSRPTTTHRRAPPSAASCRDRTCYDQLFEEFPFMSNLSVLLVQADEGLVLPVVDLIRRSTAAYLLKCRFPYETGRSQAPRRQQGRKLVQRCKLVRIKRKLDQLGAKLVKDRPTQGRCELEQLSNSDRTRTEKRSTVAKHIKQISCHTCTILKSSEPKGSASKT</sequence>
<accession>A0A2Z7CUM1</accession>
<keyword evidence="3" id="KW-1185">Reference proteome</keyword>
<evidence type="ECO:0000256" key="1">
    <source>
        <dbReference type="SAM" id="MobiDB-lite"/>
    </source>
</evidence>
<organism evidence="2 3">
    <name type="scientific">Dorcoceras hygrometricum</name>
    <dbReference type="NCBI Taxonomy" id="472368"/>
    <lineage>
        <taxon>Eukaryota</taxon>
        <taxon>Viridiplantae</taxon>
        <taxon>Streptophyta</taxon>
        <taxon>Embryophyta</taxon>
        <taxon>Tracheophyta</taxon>
        <taxon>Spermatophyta</taxon>
        <taxon>Magnoliopsida</taxon>
        <taxon>eudicotyledons</taxon>
        <taxon>Gunneridae</taxon>
        <taxon>Pentapetalae</taxon>
        <taxon>asterids</taxon>
        <taxon>lamiids</taxon>
        <taxon>Lamiales</taxon>
        <taxon>Gesneriaceae</taxon>
        <taxon>Didymocarpoideae</taxon>
        <taxon>Trichosporeae</taxon>
        <taxon>Loxocarpinae</taxon>
        <taxon>Dorcoceras</taxon>
    </lineage>
</organism>
<reference evidence="2 3" key="1">
    <citation type="journal article" date="2015" name="Proc. Natl. Acad. Sci. U.S.A.">
        <title>The resurrection genome of Boea hygrometrica: A blueprint for survival of dehydration.</title>
        <authorList>
            <person name="Xiao L."/>
            <person name="Yang G."/>
            <person name="Zhang L."/>
            <person name="Yang X."/>
            <person name="Zhao S."/>
            <person name="Ji Z."/>
            <person name="Zhou Q."/>
            <person name="Hu M."/>
            <person name="Wang Y."/>
            <person name="Chen M."/>
            <person name="Xu Y."/>
            <person name="Jin H."/>
            <person name="Xiao X."/>
            <person name="Hu G."/>
            <person name="Bao F."/>
            <person name="Hu Y."/>
            <person name="Wan P."/>
            <person name="Li L."/>
            <person name="Deng X."/>
            <person name="Kuang T."/>
            <person name="Xiang C."/>
            <person name="Zhu J.K."/>
            <person name="Oliver M.J."/>
            <person name="He Y."/>
        </authorList>
    </citation>
    <scope>NUCLEOTIDE SEQUENCE [LARGE SCALE GENOMIC DNA]</scope>
    <source>
        <strain evidence="3">cv. XS01</strain>
    </source>
</reference>
<feature type="region of interest" description="Disordered" evidence="1">
    <location>
        <begin position="1"/>
        <end position="39"/>
    </location>
</feature>
<proteinExistence type="predicted"/>
<protein>
    <submittedName>
        <fullName evidence="2">OTU domain-containing protein 3</fullName>
    </submittedName>
</protein>
<evidence type="ECO:0000313" key="2">
    <source>
        <dbReference type="EMBL" id="KZV50792.1"/>
    </source>
</evidence>